<sequence length="385" mass="42036">MNSIINNTILFKFLFIYLLIQISKCANLPGSWPPLDKPPPTSSAYTALVDLKKVPNAAVRSSSDSCPNTGSDPYCTWSCTNCIRNQTDYITCPNSGDWGLTFDDGPSPYTPALLDFLDAHNIKATFFVVGSRVVENPDILQRAYKSGHQIGVHTWSHPSLTTQSTEQVIAELQWTADVIKAAIGVTPKYMRPPFGDYDDRIRSICDQLGYKIVIWDRDTNDWLSDGDKSFNLNWVEGNFTQWVKEGGKAGHISLEHDLYSGAAAQGPKVVPILTTAGYNIKPVGTCLGTDSFYKESNTTLPVSSNSSSTPTNTLNTLPTNTNAPINQLNNPKTQSTPPSTPSSSLSQSTSLPAGKKSLAIKSSNFDHFLWSIIIGAILFNSAFIL</sequence>
<reference evidence="1" key="1">
    <citation type="submission" date="2021-06" db="EMBL/GenBank/DDBJ databases">
        <authorList>
            <person name="Kallberg Y."/>
            <person name="Tangrot J."/>
            <person name="Rosling A."/>
        </authorList>
    </citation>
    <scope>NUCLEOTIDE SEQUENCE</scope>
    <source>
        <strain evidence="1">IL203A</strain>
    </source>
</reference>
<gene>
    <name evidence="1" type="ORF">DHETER_LOCUS3012</name>
</gene>
<dbReference type="Proteomes" id="UP000789702">
    <property type="component" value="Unassembled WGS sequence"/>
</dbReference>
<protein>
    <submittedName>
        <fullName evidence="1">6403_t:CDS:1</fullName>
    </submittedName>
</protein>
<comment type="caution">
    <text evidence="1">The sequence shown here is derived from an EMBL/GenBank/DDBJ whole genome shotgun (WGS) entry which is preliminary data.</text>
</comment>
<evidence type="ECO:0000313" key="1">
    <source>
        <dbReference type="EMBL" id="CAG8501100.1"/>
    </source>
</evidence>
<name>A0ACA9KYN0_9GLOM</name>
<evidence type="ECO:0000313" key="2">
    <source>
        <dbReference type="Proteomes" id="UP000789702"/>
    </source>
</evidence>
<keyword evidence="2" id="KW-1185">Reference proteome</keyword>
<accession>A0ACA9KYN0</accession>
<proteinExistence type="predicted"/>
<organism evidence="1 2">
    <name type="scientific">Dentiscutata heterogama</name>
    <dbReference type="NCBI Taxonomy" id="1316150"/>
    <lineage>
        <taxon>Eukaryota</taxon>
        <taxon>Fungi</taxon>
        <taxon>Fungi incertae sedis</taxon>
        <taxon>Mucoromycota</taxon>
        <taxon>Glomeromycotina</taxon>
        <taxon>Glomeromycetes</taxon>
        <taxon>Diversisporales</taxon>
        <taxon>Gigasporaceae</taxon>
        <taxon>Dentiscutata</taxon>
    </lineage>
</organism>
<dbReference type="EMBL" id="CAJVPU010002436">
    <property type="protein sequence ID" value="CAG8501100.1"/>
    <property type="molecule type" value="Genomic_DNA"/>
</dbReference>